<keyword evidence="2" id="KW-1185">Reference proteome</keyword>
<comment type="caution">
    <text evidence="1">The sequence shown here is derived from an EMBL/GenBank/DDBJ whole genome shotgun (WGS) entry which is preliminary data.</text>
</comment>
<proteinExistence type="predicted"/>
<dbReference type="Proteomes" id="UP001140091">
    <property type="component" value="Unassembled WGS sequence"/>
</dbReference>
<dbReference type="OrthoDB" id="269822at2759"/>
<dbReference type="EMBL" id="JANBPK010001125">
    <property type="protein sequence ID" value="KAJ2925719.1"/>
    <property type="molecule type" value="Genomic_DNA"/>
</dbReference>
<protein>
    <submittedName>
        <fullName evidence="1">Uncharacterized protein</fullName>
    </submittedName>
</protein>
<organism evidence="1 2">
    <name type="scientific">Candolleomyces eurysporus</name>
    <dbReference type="NCBI Taxonomy" id="2828524"/>
    <lineage>
        <taxon>Eukaryota</taxon>
        <taxon>Fungi</taxon>
        <taxon>Dikarya</taxon>
        <taxon>Basidiomycota</taxon>
        <taxon>Agaricomycotina</taxon>
        <taxon>Agaricomycetes</taxon>
        <taxon>Agaricomycetidae</taxon>
        <taxon>Agaricales</taxon>
        <taxon>Agaricineae</taxon>
        <taxon>Psathyrellaceae</taxon>
        <taxon>Candolleomyces</taxon>
    </lineage>
</organism>
<evidence type="ECO:0000313" key="2">
    <source>
        <dbReference type="Proteomes" id="UP001140091"/>
    </source>
</evidence>
<name>A0A9W8MEJ7_9AGAR</name>
<sequence length="69" mass="7910">MGMGVRVGEPAFIRFLIYCEDDFRKDDSVSTLCSPVERLVTGEWLVRLTDRKEKDVGTTALVKFELEKL</sequence>
<reference evidence="1" key="1">
    <citation type="submission" date="2022-06" db="EMBL/GenBank/DDBJ databases">
        <title>Genome Sequence of Candolleomyces eurysporus.</title>
        <authorList>
            <person name="Buettner E."/>
        </authorList>
    </citation>
    <scope>NUCLEOTIDE SEQUENCE</scope>
    <source>
        <strain evidence="1">VTCC 930004</strain>
    </source>
</reference>
<dbReference type="AlphaFoldDB" id="A0A9W8MEJ7"/>
<gene>
    <name evidence="1" type="ORF">H1R20_g11373</name>
</gene>
<accession>A0A9W8MEJ7</accession>
<evidence type="ECO:0000313" key="1">
    <source>
        <dbReference type="EMBL" id="KAJ2925719.1"/>
    </source>
</evidence>
<feature type="non-terminal residue" evidence="1">
    <location>
        <position position="1"/>
    </location>
</feature>